<name>A0A553K1R4_9ACTN</name>
<gene>
    <name evidence="1" type="ORF">FOJ82_05835</name>
</gene>
<keyword evidence="2" id="KW-1185">Reference proteome</keyword>
<dbReference type="EMBL" id="VKKG01000002">
    <property type="protein sequence ID" value="TRY18642.1"/>
    <property type="molecule type" value="Genomic_DNA"/>
</dbReference>
<evidence type="ECO:0000313" key="2">
    <source>
        <dbReference type="Proteomes" id="UP000317638"/>
    </source>
</evidence>
<evidence type="ECO:0000313" key="1">
    <source>
        <dbReference type="EMBL" id="TRY18642.1"/>
    </source>
</evidence>
<organism evidence="1 2">
    <name type="scientific">Tessaracoccus rhinocerotis</name>
    <dbReference type="NCBI Taxonomy" id="1689449"/>
    <lineage>
        <taxon>Bacteria</taxon>
        <taxon>Bacillati</taxon>
        <taxon>Actinomycetota</taxon>
        <taxon>Actinomycetes</taxon>
        <taxon>Propionibacteriales</taxon>
        <taxon>Propionibacteriaceae</taxon>
        <taxon>Tessaracoccus</taxon>
    </lineage>
</organism>
<accession>A0A553K1R4</accession>
<dbReference type="RefSeq" id="WP_143937537.1">
    <property type="nucleotide sequence ID" value="NZ_VKKG01000002.1"/>
</dbReference>
<comment type="caution">
    <text evidence="1">The sequence shown here is derived from an EMBL/GenBank/DDBJ whole genome shotgun (WGS) entry which is preliminary data.</text>
</comment>
<sequence length="68" mass="7695">MTGPLVDRLLEECVHLRPLDDPELDALRRALLVEDVLGVRLTDEQIAHHVLTDPAALRRLSATRHPRV</sequence>
<reference evidence="1 2" key="1">
    <citation type="submission" date="2019-07" db="EMBL/GenBank/DDBJ databases">
        <authorList>
            <person name="Zhou L.-Y."/>
        </authorList>
    </citation>
    <scope>NUCLEOTIDE SEQUENCE [LARGE SCALE GENOMIC DNA]</scope>
    <source>
        <strain evidence="1 2">YIM 101269</strain>
    </source>
</reference>
<dbReference type="OrthoDB" id="9930720at2"/>
<dbReference type="AlphaFoldDB" id="A0A553K1R4"/>
<dbReference type="Proteomes" id="UP000317638">
    <property type="component" value="Unassembled WGS sequence"/>
</dbReference>
<proteinExistence type="predicted"/>
<protein>
    <submittedName>
        <fullName evidence="1">Uncharacterized protein</fullName>
    </submittedName>
</protein>